<dbReference type="EMBL" id="JAVDRF010000014">
    <property type="protein sequence ID" value="MDR6539087.1"/>
    <property type="molecule type" value="Genomic_DNA"/>
</dbReference>
<feature type="compositionally biased region" description="Polar residues" evidence="1">
    <location>
        <begin position="1"/>
        <end position="10"/>
    </location>
</feature>
<organism evidence="3 4">
    <name type="scientific">Variovorax soli</name>
    <dbReference type="NCBI Taxonomy" id="376815"/>
    <lineage>
        <taxon>Bacteria</taxon>
        <taxon>Pseudomonadati</taxon>
        <taxon>Pseudomonadota</taxon>
        <taxon>Betaproteobacteria</taxon>
        <taxon>Burkholderiales</taxon>
        <taxon>Comamonadaceae</taxon>
        <taxon>Variovorax</taxon>
    </lineage>
</organism>
<keyword evidence="2" id="KW-1133">Transmembrane helix</keyword>
<comment type="caution">
    <text evidence="3">The sequence shown here is derived from an EMBL/GenBank/DDBJ whole genome shotgun (WGS) entry which is preliminary data.</text>
</comment>
<keyword evidence="4" id="KW-1185">Reference proteome</keyword>
<proteinExistence type="predicted"/>
<name>A0ABU1NKV4_9BURK</name>
<reference evidence="3 4" key="1">
    <citation type="submission" date="2023-07" db="EMBL/GenBank/DDBJ databases">
        <title>Sorghum-associated microbial communities from plants grown in Nebraska, USA.</title>
        <authorList>
            <person name="Schachtman D."/>
        </authorList>
    </citation>
    <scope>NUCLEOTIDE SEQUENCE [LARGE SCALE GENOMIC DNA]</scope>
    <source>
        <strain evidence="3 4">DS1781</strain>
    </source>
</reference>
<dbReference type="RefSeq" id="WP_309906511.1">
    <property type="nucleotide sequence ID" value="NZ_JAVDRF010000014.1"/>
</dbReference>
<dbReference type="InterPro" id="IPR010406">
    <property type="entry name" value="DUF1003"/>
</dbReference>
<evidence type="ECO:0000256" key="2">
    <source>
        <dbReference type="SAM" id="Phobius"/>
    </source>
</evidence>
<accession>A0ABU1NKV4</accession>
<feature type="transmembrane region" description="Helical" evidence="2">
    <location>
        <begin position="93"/>
        <end position="114"/>
    </location>
</feature>
<sequence length="193" mass="21347">MAATAQSDSLTPPPRDDADGPSTMGVVIDRNIAALIKHRQDMRAVTGVQDRVADAITGFAGSMNFVYLHLVLYGGWIVVNLGWIGFIPKFDPTFVILAMVASVEAIFISTFVMISQNRMVKVADERADLDLQISLLAEHEITRVVTLVTEIARRMDVPEAHDPELEELSKDIAPERVLDRIQDTERKMEQASG</sequence>
<feature type="region of interest" description="Disordered" evidence="1">
    <location>
        <begin position="1"/>
        <end position="22"/>
    </location>
</feature>
<evidence type="ECO:0000313" key="4">
    <source>
        <dbReference type="Proteomes" id="UP001184230"/>
    </source>
</evidence>
<dbReference type="Proteomes" id="UP001184230">
    <property type="component" value="Unassembled WGS sequence"/>
</dbReference>
<keyword evidence="2" id="KW-0472">Membrane</keyword>
<evidence type="ECO:0000256" key="1">
    <source>
        <dbReference type="SAM" id="MobiDB-lite"/>
    </source>
</evidence>
<gene>
    <name evidence="3" type="ORF">J2739_004883</name>
</gene>
<keyword evidence="2" id="KW-0812">Transmembrane</keyword>
<protein>
    <submittedName>
        <fullName evidence="3">Membrane protein</fullName>
    </submittedName>
</protein>
<evidence type="ECO:0000313" key="3">
    <source>
        <dbReference type="EMBL" id="MDR6539087.1"/>
    </source>
</evidence>
<feature type="transmembrane region" description="Helical" evidence="2">
    <location>
        <begin position="65"/>
        <end position="87"/>
    </location>
</feature>
<dbReference type="Pfam" id="PF06210">
    <property type="entry name" value="DUF1003"/>
    <property type="match status" value="1"/>
</dbReference>